<dbReference type="Gene3D" id="2.10.90.10">
    <property type="entry name" value="Cystine-knot cytokines"/>
    <property type="match status" value="1"/>
</dbReference>
<evidence type="ECO:0000256" key="4">
    <source>
        <dbReference type="RuleBase" id="RU003818"/>
    </source>
</evidence>
<accession>A0A7M7NJC8</accession>
<feature type="signal peptide" evidence="6">
    <location>
        <begin position="1"/>
        <end position="25"/>
    </location>
</feature>
<dbReference type="SMART" id="SM00141">
    <property type="entry name" value="PDGF"/>
    <property type="match status" value="1"/>
</dbReference>
<evidence type="ECO:0000313" key="8">
    <source>
        <dbReference type="EnsemblMetazoa" id="XP_030837156"/>
    </source>
</evidence>
<dbReference type="PANTHER" id="PTHR11633">
    <property type="entry name" value="PLATELET-DERIVED GROWTH FACTOR"/>
    <property type="match status" value="1"/>
</dbReference>
<dbReference type="OMA" id="LITENSC"/>
<dbReference type="SUPFAM" id="SSF57501">
    <property type="entry name" value="Cystine-knot cytokines"/>
    <property type="match status" value="1"/>
</dbReference>
<organism evidence="8 9">
    <name type="scientific">Strongylocentrotus purpuratus</name>
    <name type="common">Purple sea urchin</name>
    <dbReference type="NCBI Taxonomy" id="7668"/>
    <lineage>
        <taxon>Eukaryota</taxon>
        <taxon>Metazoa</taxon>
        <taxon>Echinodermata</taxon>
        <taxon>Eleutherozoa</taxon>
        <taxon>Echinozoa</taxon>
        <taxon>Echinoidea</taxon>
        <taxon>Euechinoidea</taxon>
        <taxon>Echinacea</taxon>
        <taxon>Camarodonta</taxon>
        <taxon>Echinidea</taxon>
        <taxon>Strongylocentrotidae</taxon>
        <taxon>Strongylocentrotus</taxon>
    </lineage>
</organism>
<dbReference type="PROSITE" id="PS50278">
    <property type="entry name" value="PDGF_2"/>
    <property type="match status" value="1"/>
</dbReference>
<dbReference type="EnsemblMetazoa" id="XM_030981296">
    <property type="protein sequence ID" value="XP_030837156"/>
    <property type="gene ID" value="LOC115922368"/>
</dbReference>
<sequence>MNWNCFSLLCWIFLQLLTEYSFVKSEIPASLLYGLKDVHTIEDLMKVVYIRPNQAKGFTGSSSVDRRIPPKMVPIISRQSSEESEEETDGAATTGANKPSALLRFHGMDGPASLQMASIAEMPRCEPRSTLLATSEVIDEGLTENEVEYAIYWPPCITVNRCGGCCSTEILQCAPNNTRTREMQVLRLTADQQSTQIQLSGLISISVREDESCSCECRIKPQDCHPTREIHRNCQCECAAEYECPDGMVWDAIRCNCVCNMPIHERTCRRRKHYFNEDICGCQCLERLEAGCRSPYVFNPQTCKCQSRSRSRRQPFSPSSSSSSYP</sequence>
<keyword evidence="2 4" id="KW-0339">Growth factor</keyword>
<feature type="chain" id="PRO_5029631405" description="Platelet-derived growth factor (PDGF) family profile domain-containing protein" evidence="6">
    <location>
        <begin position="26"/>
        <end position="326"/>
    </location>
</feature>
<keyword evidence="6" id="KW-0732">Signal</keyword>
<reference evidence="9" key="1">
    <citation type="submission" date="2015-02" db="EMBL/GenBank/DDBJ databases">
        <title>Genome sequencing for Strongylocentrotus purpuratus.</title>
        <authorList>
            <person name="Murali S."/>
            <person name="Liu Y."/>
            <person name="Vee V."/>
            <person name="English A."/>
            <person name="Wang M."/>
            <person name="Skinner E."/>
            <person name="Han Y."/>
            <person name="Muzny D.M."/>
            <person name="Worley K.C."/>
            <person name="Gibbs R.A."/>
        </authorList>
    </citation>
    <scope>NUCLEOTIDE SEQUENCE</scope>
</reference>
<evidence type="ECO:0000259" key="7">
    <source>
        <dbReference type="PROSITE" id="PS50278"/>
    </source>
</evidence>
<dbReference type="InParanoid" id="A0A7M7NJC8"/>
<comment type="similarity">
    <text evidence="1 4">Belongs to the PDGF/VEGF growth factor family.</text>
</comment>
<dbReference type="AlphaFoldDB" id="A0A7M7NJC8"/>
<dbReference type="GO" id="GO:0051781">
    <property type="term" value="P:positive regulation of cell division"/>
    <property type="evidence" value="ECO:0007669"/>
    <property type="project" value="UniProtKB-KW"/>
</dbReference>
<dbReference type="Proteomes" id="UP000007110">
    <property type="component" value="Unassembled WGS sequence"/>
</dbReference>
<dbReference type="Pfam" id="PF00341">
    <property type="entry name" value="PDGF"/>
    <property type="match status" value="1"/>
</dbReference>
<evidence type="ECO:0000256" key="5">
    <source>
        <dbReference type="SAM" id="MobiDB-lite"/>
    </source>
</evidence>
<feature type="domain" description="Platelet-derived growth factor (PDGF) family profile" evidence="7">
    <location>
        <begin position="112"/>
        <end position="220"/>
    </location>
</feature>
<dbReference type="OrthoDB" id="8878063at2759"/>
<dbReference type="GO" id="GO:0016020">
    <property type="term" value="C:membrane"/>
    <property type="evidence" value="ECO:0007669"/>
    <property type="project" value="InterPro"/>
</dbReference>
<feature type="region of interest" description="Disordered" evidence="5">
    <location>
        <begin position="75"/>
        <end position="97"/>
    </location>
</feature>
<evidence type="ECO:0000256" key="1">
    <source>
        <dbReference type="ARBA" id="ARBA00006686"/>
    </source>
</evidence>
<dbReference type="FunCoup" id="A0A7M7NJC8">
    <property type="interactions" value="808"/>
</dbReference>
<evidence type="ECO:0000256" key="3">
    <source>
        <dbReference type="ARBA" id="ARBA00023246"/>
    </source>
</evidence>
<proteinExistence type="inferred from homology"/>
<dbReference type="InterPro" id="IPR029034">
    <property type="entry name" value="Cystine-knot_cytokine"/>
</dbReference>
<keyword evidence="3" id="KW-0497">Mitogen</keyword>
<dbReference type="InterPro" id="IPR000072">
    <property type="entry name" value="PDGF/VEGF_dom"/>
</dbReference>
<dbReference type="GeneID" id="115922368"/>
<keyword evidence="9" id="KW-1185">Reference proteome</keyword>
<reference evidence="8" key="2">
    <citation type="submission" date="2021-01" db="UniProtKB">
        <authorList>
            <consortium name="EnsemblMetazoa"/>
        </authorList>
    </citation>
    <scope>IDENTIFICATION</scope>
</reference>
<evidence type="ECO:0000256" key="2">
    <source>
        <dbReference type="ARBA" id="ARBA00023030"/>
    </source>
</evidence>
<dbReference type="KEGG" id="spu:115922368"/>
<evidence type="ECO:0000313" key="9">
    <source>
        <dbReference type="Proteomes" id="UP000007110"/>
    </source>
</evidence>
<name>A0A7M7NJC8_STRPU</name>
<dbReference type="PANTHER" id="PTHR11633:SF1">
    <property type="entry name" value="LD28763P"/>
    <property type="match status" value="1"/>
</dbReference>
<protein>
    <recommendedName>
        <fullName evidence="7">Platelet-derived growth factor (PDGF) family profile domain-containing protein</fullName>
    </recommendedName>
</protein>
<dbReference type="RefSeq" id="XP_030837156.1">
    <property type="nucleotide sequence ID" value="XM_030981296.1"/>
</dbReference>
<evidence type="ECO:0000256" key="6">
    <source>
        <dbReference type="SAM" id="SignalP"/>
    </source>
</evidence>
<dbReference type="GO" id="GO:0008083">
    <property type="term" value="F:growth factor activity"/>
    <property type="evidence" value="ECO:0007669"/>
    <property type="project" value="UniProtKB-KW"/>
</dbReference>